<accession>A0A9P5Y2J2</accession>
<keyword evidence="2 5" id="KW-0812">Transmembrane</keyword>
<evidence type="ECO:0000256" key="1">
    <source>
        <dbReference type="ARBA" id="ARBA00004141"/>
    </source>
</evidence>
<keyword evidence="3 5" id="KW-1133">Transmembrane helix</keyword>
<dbReference type="Proteomes" id="UP000807353">
    <property type="component" value="Unassembled WGS sequence"/>
</dbReference>
<dbReference type="OrthoDB" id="5376138at2759"/>
<feature type="transmembrane region" description="Helical" evidence="5">
    <location>
        <begin position="361"/>
        <end position="380"/>
    </location>
</feature>
<dbReference type="InterPro" id="IPR020846">
    <property type="entry name" value="MFS_dom"/>
</dbReference>
<dbReference type="GO" id="GO:0005886">
    <property type="term" value="C:plasma membrane"/>
    <property type="evidence" value="ECO:0007669"/>
    <property type="project" value="TreeGrafter"/>
</dbReference>
<dbReference type="PROSITE" id="PS50850">
    <property type="entry name" value="MFS"/>
    <property type="match status" value="1"/>
</dbReference>
<protein>
    <submittedName>
        <fullName evidence="7">Major facilitator superfamily domain-containing protein</fullName>
    </submittedName>
</protein>
<dbReference type="AlphaFoldDB" id="A0A9P5Y2J2"/>
<keyword evidence="8" id="KW-1185">Reference proteome</keyword>
<dbReference type="GO" id="GO:0022857">
    <property type="term" value="F:transmembrane transporter activity"/>
    <property type="evidence" value="ECO:0007669"/>
    <property type="project" value="InterPro"/>
</dbReference>
<feature type="transmembrane region" description="Helical" evidence="5">
    <location>
        <begin position="324"/>
        <end position="340"/>
    </location>
</feature>
<sequence length="491" mass="55268">MQATPASSLFRQGSSFAFTLSKESQGDEKIVEVTFEENDRRNPINFPRSRKWAITIMGCMYTFLSAASATAYTMGFPTMIAELNCTQFQATLGLSVFALGFGVIPLVTSAFSEEFGRQPLYIISTIGFALTHLMLALAPNIQIVIVARFLQGAFGSTGATLVAGTVTDVWDIHERGLPMSIFSAVTFIGNGLAASAGGWIAMNEHLRWRWIHWIQFIIVGTYCILVPIVLRETRSAIVLLGIAQKLSHQNPGIKYRVRAYEERASLKTLIWTSCTRPIHLLCTEPIVISQSLWIGFAWGVLYCMFRSIPGIFKNLYGFNTGAEGNVFITMVIGSVLGFFTNFYQEKLYRRNLSKRWVEGRLYLALVAALFFPIGMYIYALTSISNIHWIVPIVGITIYMWATFTIYQAVFTYLADCYGPYASSALAGQNLIRYLMGAIFPLFTQAMFRTLTYKWGNTLFASIAVLMIPIPYVMFFYGPVIRRWSRFSQKVY</sequence>
<evidence type="ECO:0000259" key="6">
    <source>
        <dbReference type="PROSITE" id="PS50850"/>
    </source>
</evidence>
<organism evidence="7 8">
    <name type="scientific">Collybia nuda</name>
    <dbReference type="NCBI Taxonomy" id="64659"/>
    <lineage>
        <taxon>Eukaryota</taxon>
        <taxon>Fungi</taxon>
        <taxon>Dikarya</taxon>
        <taxon>Basidiomycota</taxon>
        <taxon>Agaricomycotina</taxon>
        <taxon>Agaricomycetes</taxon>
        <taxon>Agaricomycetidae</taxon>
        <taxon>Agaricales</taxon>
        <taxon>Tricholomatineae</taxon>
        <taxon>Clitocybaceae</taxon>
        <taxon>Collybia</taxon>
    </lineage>
</organism>
<feature type="domain" description="Major facilitator superfamily (MFS) profile" evidence="6">
    <location>
        <begin position="54"/>
        <end position="481"/>
    </location>
</feature>
<feature type="transmembrane region" description="Helical" evidence="5">
    <location>
        <begin position="145"/>
        <end position="167"/>
    </location>
</feature>
<evidence type="ECO:0000256" key="3">
    <source>
        <dbReference type="ARBA" id="ARBA00022989"/>
    </source>
</evidence>
<dbReference type="FunFam" id="1.20.1250.20:FF:000082">
    <property type="entry name" value="MFS multidrug transporter, putative"/>
    <property type="match status" value="1"/>
</dbReference>
<feature type="transmembrane region" description="Helical" evidence="5">
    <location>
        <begin position="120"/>
        <end position="139"/>
    </location>
</feature>
<dbReference type="EMBL" id="MU150289">
    <property type="protein sequence ID" value="KAF9461097.1"/>
    <property type="molecule type" value="Genomic_DNA"/>
</dbReference>
<evidence type="ECO:0000256" key="5">
    <source>
        <dbReference type="SAM" id="Phobius"/>
    </source>
</evidence>
<feature type="transmembrane region" description="Helical" evidence="5">
    <location>
        <begin position="386"/>
        <end position="409"/>
    </location>
</feature>
<feature type="transmembrane region" description="Helical" evidence="5">
    <location>
        <begin position="213"/>
        <end position="230"/>
    </location>
</feature>
<feature type="transmembrane region" description="Helical" evidence="5">
    <location>
        <begin position="459"/>
        <end position="479"/>
    </location>
</feature>
<reference evidence="7" key="1">
    <citation type="submission" date="2020-11" db="EMBL/GenBank/DDBJ databases">
        <authorList>
            <consortium name="DOE Joint Genome Institute"/>
            <person name="Ahrendt S."/>
            <person name="Riley R."/>
            <person name="Andreopoulos W."/>
            <person name="Labutti K."/>
            <person name="Pangilinan J."/>
            <person name="Ruiz-Duenas F.J."/>
            <person name="Barrasa J.M."/>
            <person name="Sanchez-Garcia M."/>
            <person name="Camarero S."/>
            <person name="Miyauchi S."/>
            <person name="Serrano A."/>
            <person name="Linde D."/>
            <person name="Babiker R."/>
            <person name="Drula E."/>
            <person name="Ayuso-Fernandez I."/>
            <person name="Pacheco R."/>
            <person name="Padilla G."/>
            <person name="Ferreira P."/>
            <person name="Barriuso J."/>
            <person name="Kellner H."/>
            <person name="Castanera R."/>
            <person name="Alfaro M."/>
            <person name="Ramirez L."/>
            <person name="Pisabarro A.G."/>
            <person name="Kuo A."/>
            <person name="Tritt A."/>
            <person name="Lipzen A."/>
            <person name="He G."/>
            <person name="Yan M."/>
            <person name="Ng V."/>
            <person name="Cullen D."/>
            <person name="Martin F."/>
            <person name="Rosso M.-N."/>
            <person name="Henrissat B."/>
            <person name="Hibbett D."/>
            <person name="Martinez A.T."/>
            <person name="Grigoriev I.V."/>
        </authorList>
    </citation>
    <scope>NUCLEOTIDE SEQUENCE</scope>
    <source>
        <strain evidence="7">CBS 247.69</strain>
    </source>
</reference>
<evidence type="ECO:0000256" key="4">
    <source>
        <dbReference type="ARBA" id="ARBA00023136"/>
    </source>
</evidence>
<dbReference type="InterPro" id="IPR011701">
    <property type="entry name" value="MFS"/>
</dbReference>
<gene>
    <name evidence="7" type="ORF">BDZ94DRAFT_857960</name>
</gene>
<dbReference type="CDD" id="cd17323">
    <property type="entry name" value="MFS_Tpo1_MDR_like"/>
    <property type="match status" value="1"/>
</dbReference>
<feature type="transmembrane region" description="Helical" evidence="5">
    <location>
        <begin position="88"/>
        <end position="108"/>
    </location>
</feature>
<dbReference type="Pfam" id="PF07690">
    <property type="entry name" value="MFS_1"/>
    <property type="match status" value="1"/>
</dbReference>
<comment type="subcellular location">
    <subcellularLocation>
        <location evidence="1">Membrane</location>
        <topology evidence="1">Multi-pass membrane protein</topology>
    </subcellularLocation>
</comment>
<proteinExistence type="predicted"/>
<dbReference type="PANTHER" id="PTHR23502">
    <property type="entry name" value="MAJOR FACILITATOR SUPERFAMILY"/>
    <property type="match status" value="1"/>
</dbReference>
<feature type="transmembrane region" description="Helical" evidence="5">
    <location>
        <begin position="52"/>
        <end position="76"/>
    </location>
</feature>
<feature type="transmembrane region" description="Helical" evidence="5">
    <location>
        <begin position="292"/>
        <end position="312"/>
    </location>
</feature>
<evidence type="ECO:0000256" key="2">
    <source>
        <dbReference type="ARBA" id="ARBA00022692"/>
    </source>
</evidence>
<name>A0A9P5Y2J2_9AGAR</name>
<evidence type="ECO:0000313" key="7">
    <source>
        <dbReference type="EMBL" id="KAF9461097.1"/>
    </source>
</evidence>
<evidence type="ECO:0000313" key="8">
    <source>
        <dbReference type="Proteomes" id="UP000807353"/>
    </source>
</evidence>
<dbReference type="InterPro" id="IPR036259">
    <property type="entry name" value="MFS_trans_sf"/>
</dbReference>
<comment type="caution">
    <text evidence="7">The sequence shown here is derived from an EMBL/GenBank/DDBJ whole genome shotgun (WGS) entry which is preliminary data.</text>
</comment>
<dbReference type="Gene3D" id="1.20.1250.20">
    <property type="entry name" value="MFS general substrate transporter like domains"/>
    <property type="match status" value="1"/>
</dbReference>
<feature type="transmembrane region" description="Helical" evidence="5">
    <location>
        <begin position="430"/>
        <end position="447"/>
    </location>
</feature>
<feature type="transmembrane region" description="Helical" evidence="5">
    <location>
        <begin position="179"/>
        <end position="201"/>
    </location>
</feature>
<dbReference type="PANTHER" id="PTHR23502:SF134">
    <property type="entry name" value="MAJOR FACILITATOR SUPERFAMILY (MFS) PROFILE DOMAIN-CONTAINING PROTEIN-RELATED"/>
    <property type="match status" value="1"/>
</dbReference>
<keyword evidence="4 5" id="KW-0472">Membrane</keyword>
<dbReference type="SUPFAM" id="SSF103473">
    <property type="entry name" value="MFS general substrate transporter"/>
    <property type="match status" value="1"/>
</dbReference>